<name>A0A8I0N168_9GAMM</name>
<gene>
    <name evidence="1" type="ORF">PPEP_b0903</name>
</gene>
<dbReference type="AlphaFoldDB" id="A0A8I0N168"/>
<sequence length="49" mass="5497">MKQNTTNPDDGDDVSRLPQARGLKLYKLYQAALVFASRLPQARGLKHLT</sequence>
<dbReference type="EMBL" id="AQHF01000034">
    <property type="protein sequence ID" value="MBE0349018.1"/>
    <property type="molecule type" value="Genomic_DNA"/>
</dbReference>
<comment type="caution">
    <text evidence="1">The sequence shown here is derived from an EMBL/GenBank/DDBJ whole genome shotgun (WGS) entry which is preliminary data.</text>
</comment>
<proteinExistence type="predicted"/>
<keyword evidence="2" id="KW-1185">Reference proteome</keyword>
<accession>A0A8I0N168</accession>
<organism evidence="1 2">
    <name type="scientific">Pseudoalteromonas peptidolytica F12-50-A1</name>
    <dbReference type="NCBI Taxonomy" id="1315280"/>
    <lineage>
        <taxon>Bacteria</taxon>
        <taxon>Pseudomonadati</taxon>
        <taxon>Pseudomonadota</taxon>
        <taxon>Gammaproteobacteria</taxon>
        <taxon>Alteromonadales</taxon>
        <taxon>Pseudoalteromonadaceae</taxon>
        <taxon>Pseudoalteromonas</taxon>
    </lineage>
</organism>
<dbReference type="Proteomes" id="UP000660708">
    <property type="component" value="Unassembled WGS sequence"/>
</dbReference>
<protein>
    <submittedName>
        <fullName evidence="1">Uncharacterized protein</fullName>
    </submittedName>
</protein>
<reference evidence="1 2" key="1">
    <citation type="submission" date="2015-06" db="EMBL/GenBank/DDBJ databases">
        <title>Genome sequence of Pseudoalteromonas peptidolytica.</title>
        <authorList>
            <person name="Xie B.-B."/>
            <person name="Rong J.-C."/>
            <person name="Qin Q.-L."/>
            <person name="Zhang Y.-Z."/>
        </authorList>
    </citation>
    <scope>NUCLEOTIDE SEQUENCE [LARGE SCALE GENOMIC DNA]</scope>
    <source>
        <strain evidence="1 2">F12-50-A1</strain>
    </source>
</reference>
<evidence type="ECO:0000313" key="2">
    <source>
        <dbReference type="Proteomes" id="UP000660708"/>
    </source>
</evidence>
<evidence type="ECO:0000313" key="1">
    <source>
        <dbReference type="EMBL" id="MBE0349018.1"/>
    </source>
</evidence>